<proteinExistence type="predicted"/>
<dbReference type="AlphaFoldDB" id="A0A6I3SLW2"/>
<accession>A0A6I3SLW2</accession>
<comment type="caution">
    <text evidence="1">The sequence shown here is derived from an EMBL/GenBank/DDBJ whole genome shotgun (WGS) entry which is preliminary data.</text>
</comment>
<name>A0A6I3SLW2_HELMO</name>
<organism evidence="1 2">
    <name type="scientific">Heliobacterium mobile</name>
    <name type="common">Heliobacillus mobilis</name>
    <dbReference type="NCBI Taxonomy" id="28064"/>
    <lineage>
        <taxon>Bacteria</taxon>
        <taxon>Bacillati</taxon>
        <taxon>Bacillota</taxon>
        <taxon>Clostridia</taxon>
        <taxon>Eubacteriales</taxon>
        <taxon>Heliobacteriaceae</taxon>
        <taxon>Heliobacterium</taxon>
    </lineage>
</organism>
<reference evidence="1 2" key="1">
    <citation type="submission" date="2019-11" db="EMBL/GenBank/DDBJ databases">
        <title>Whole-genome sequence of a the green, strictly anaerobic photosynthetic bacterium Heliobacillus mobilis DSM 6151.</title>
        <authorList>
            <person name="Kyndt J.A."/>
            <person name="Meyer T.E."/>
        </authorList>
    </citation>
    <scope>NUCLEOTIDE SEQUENCE [LARGE SCALE GENOMIC DNA]</scope>
    <source>
        <strain evidence="1 2">DSM 6151</strain>
    </source>
</reference>
<evidence type="ECO:0000313" key="1">
    <source>
        <dbReference type="EMBL" id="MTV49934.1"/>
    </source>
</evidence>
<protein>
    <submittedName>
        <fullName evidence="1">Uncharacterized protein</fullName>
    </submittedName>
</protein>
<gene>
    <name evidence="1" type="ORF">GJ688_13215</name>
</gene>
<dbReference type="Proteomes" id="UP000430670">
    <property type="component" value="Unassembled WGS sequence"/>
</dbReference>
<keyword evidence="2" id="KW-1185">Reference proteome</keyword>
<dbReference type="RefSeq" id="WP_155477029.1">
    <property type="nucleotide sequence ID" value="NZ_WNKU01000016.1"/>
</dbReference>
<evidence type="ECO:0000313" key="2">
    <source>
        <dbReference type="Proteomes" id="UP000430670"/>
    </source>
</evidence>
<dbReference type="OrthoDB" id="1682824at2"/>
<dbReference type="EMBL" id="WNKU01000016">
    <property type="protein sequence ID" value="MTV49934.1"/>
    <property type="molecule type" value="Genomic_DNA"/>
</dbReference>
<sequence>MDRNLPGALQNERVKAEEIKIATDEKSIWNDYFFLTKQMLWALRQKNMELFSDMLVQREGMQNRIERGGWKGQGAKIGMEATRKEDLLNQIAATNEEIKHELILQMSELKRQIDRFEAYHKIEMIEPTSLMDHRG</sequence>